<feature type="compositionally biased region" description="Basic and acidic residues" evidence="5">
    <location>
        <begin position="142"/>
        <end position="185"/>
    </location>
</feature>
<feature type="region of interest" description="Disordered" evidence="5">
    <location>
        <begin position="75"/>
        <end position="354"/>
    </location>
</feature>
<dbReference type="Pfam" id="PF00076">
    <property type="entry name" value="RRM_1"/>
    <property type="match status" value="1"/>
</dbReference>
<feature type="compositionally biased region" description="Basic and acidic residues" evidence="5">
    <location>
        <begin position="81"/>
        <end position="108"/>
    </location>
</feature>
<name>A0A0K9P9Y0_ZOSMR</name>
<feature type="compositionally biased region" description="Acidic residues" evidence="5">
    <location>
        <begin position="723"/>
        <end position="733"/>
    </location>
</feature>
<dbReference type="Proteomes" id="UP000036987">
    <property type="component" value="Unassembled WGS sequence"/>
</dbReference>
<evidence type="ECO:0000256" key="1">
    <source>
        <dbReference type="ARBA" id="ARBA00022664"/>
    </source>
</evidence>
<reference evidence="8" key="1">
    <citation type="journal article" date="2016" name="Nature">
        <title>The genome of the seagrass Zostera marina reveals angiosperm adaptation to the sea.</title>
        <authorList>
            <person name="Olsen J.L."/>
            <person name="Rouze P."/>
            <person name="Verhelst B."/>
            <person name="Lin Y.-C."/>
            <person name="Bayer T."/>
            <person name="Collen J."/>
            <person name="Dattolo E."/>
            <person name="De Paoli E."/>
            <person name="Dittami S."/>
            <person name="Maumus F."/>
            <person name="Michel G."/>
            <person name="Kersting A."/>
            <person name="Lauritano C."/>
            <person name="Lohaus R."/>
            <person name="Toepel M."/>
            <person name="Tonon T."/>
            <person name="Vanneste K."/>
            <person name="Amirebrahimi M."/>
            <person name="Brakel J."/>
            <person name="Bostroem C."/>
            <person name="Chovatia M."/>
            <person name="Grimwood J."/>
            <person name="Jenkins J.W."/>
            <person name="Jueterbock A."/>
            <person name="Mraz A."/>
            <person name="Stam W.T."/>
            <person name="Tice H."/>
            <person name="Bornberg-Bauer E."/>
            <person name="Green P.J."/>
            <person name="Pearson G.A."/>
            <person name="Procaccini G."/>
            <person name="Duarte C.M."/>
            <person name="Schmutz J."/>
            <person name="Reusch T.B.H."/>
            <person name="Van de Peer Y."/>
        </authorList>
    </citation>
    <scope>NUCLEOTIDE SEQUENCE [LARGE SCALE GENOMIC DNA]</scope>
    <source>
        <strain evidence="8">cv. Finnish</strain>
    </source>
</reference>
<dbReference type="InterPro" id="IPR012677">
    <property type="entry name" value="Nucleotide-bd_a/b_plait_sf"/>
</dbReference>
<feature type="domain" description="RRM" evidence="6">
    <location>
        <begin position="509"/>
        <end position="578"/>
    </location>
</feature>
<proteinExistence type="predicted"/>
<comment type="caution">
    <text evidence="7">The sequence shown here is derived from an EMBL/GenBank/DDBJ whole genome shotgun (WGS) entry which is preliminary data.</text>
</comment>
<sequence>MRMDVNDDGYSRNTSSGGTCARTRPFSFAEIMLRRKTKSVLADVKEEASDARGMLEKSVTESTYEKFTSDDIRKFIKGGSKHAEGGGSRKKEKFEINKSEDHLQHGYKDNYNLSDETEVKRGYEKGDSEKRLKSYMKKRYRSRNDDEQKIEFQKDSKKKQSENSHVNDRDLTKDEKFERERERIHQTRKVAKSKPEEGRFILNKRRLSKLPDFERSRGYESRKTKRRRSKSREIYHKREKSVSLSPRPCKKSSSSHYKDKSGRLYYDSKKGRTSQTGKHEKRNQKYHHSEIGGYSPRKRRNSEVISPMRKSPSPNVHSPNKKNGTSEQPPSGSLPTNIHSTSNNQEKISSSPDIVNASKSQQVSLLKTPDIVPDTSAYAIELTQATRPMRRLYIENIPPSISDKAMIEWLNSNLLASGGIPVQKSPCISCIINSEKYHAVVEFLTPEDATNALSFHGKVFSGSVLKIRRPKDFIDTPIETKSTNDKLPSVVEEIQTNHAISDVVKDSAHKIFIGGISKSLSPTMLMDIVTVFGPLKSYRFEINEELNKPCAFLEYMDKSITLKALTGLNGLKLGGEILIAVKTILNCHLDEEKLDNHATYTIPKHARPLLQSPTRILKLKNVFIPEEFSLLSESELEETLEDIRLECARFGTVKSINVVRCRSIVCDTIDETLKIESKDTENEEATTVIDDDSGLQSDLRSVDDNVLEKLSSDYCSPSRTGLPEEDPETDDSSTFEPGSIFVEFLREEATLMSLCCLNGRLYSDRVVSTSYASYDDYKARF</sequence>
<dbReference type="EMBL" id="LFYR01001005">
    <property type="protein sequence ID" value="KMZ65883.1"/>
    <property type="molecule type" value="Genomic_DNA"/>
</dbReference>
<dbReference type="GO" id="GO:0089701">
    <property type="term" value="C:U2AF complex"/>
    <property type="evidence" value="ECO:0000318"/>
    <property type="project" value="GO_Central"/>
</dbReference>
<accession>A0A0K9P9Y0</accession>
<dbReference type="GO" id="GO:0000243">
    <property type="term" value="C:commitment complex"/>
    <property type="evidence" value="ECO:0000318"/>
    <property type="project" value="GO_Central"/>
</dbReference>
<keyword evidence="8" id="KW-1185">Reference proteome</keyword>
<feature type="domain" description="RRM" evidence="6">
    <location>
        <begin position="390"/>
        <end position="472"/>
    </location>
</feature>
<evidence type="ECO:0000313" key="8">
    <source>
        <dbReference type="Proteomes" id="UP000036987"/>
    </source>
</evidence>
<feature type="region of interest" description="Disordered" evidence="5">
    <location>
        <begin position="1"/>
        <end position="22"/>
    </location>
</feature>
<feature type="compositionally biased region" description="Polar residues" evidence="5">
    <location>
        <begin position="312"/>
        <end position="354"/>
    </location>
</feature>
<feature type="compositionally biased region" description="Basic and acidic residues" evidence="5">
    <location>
        <begin position="209"/>
        <end position="222"/>
    </location>
</feature>
<dbReference type="InterPro" id="IPR035979">
    <property type="entry name" value="RBD_domain_sf"/>
</dbReference>
<evidence type="ECO:0000256" key="2">
    <source>
        <dbReference type="ARBA" id="ARBA00022884"/>
    </source>
</evidence>
<dbReference type="PANTHER" id="PTHR23139">
    <property type="entry name" value="RNA-BINDING PROTEIN"/>
    <property type="match status" value="1"/>
</dbReference>
<gene>
    <name evidence="7" type="ORF">ZOSMA_307G00170</name>
</gene>
<dbReference type="GO" id="GO:0016607">
    <property type="term" value="C:nuclear speck"/>
    <property type="evidence" value="ECO:0000318"/>
    <property type="project" value="GO_Central"/>
</dbReference>
<dbReference type="GO" id="GO:0030628">
    <property type="term" value="F:pre-mRNA 3'-splice site binding"/>
    <property type="evidence" value="ECO:0000318"/>
    <property type="project" value="GO_Central"/>
</dbReference>
<feature type="compositionally biased region" description="Basic and acidic residues" evidence="5">
    <location>
        <begin position="256"/>
        <end position="270"/>
    </location>
</feature>
<dbReference type="GO" id="GO:0008187">
    <property type="term" value="F:poly-pyrimidine tract binding"/>
    <property type="evidence" value="ECO:0000318"/>
    <property type="project" value="GO_Central"/>
</dbReference>
<evidence type="ECO:0000313" key="7">
    <source>
        <dbReference type="EMBL" id="KMZ65883.1"/>
    </source>
</evidence>
<dbReference type="OrthoDB" id="10266058at2759"/>
<dbReference type="InterPro" id="IPR000504">
    <property type="entry name" value="RRM_dom"/>
</dbReference>
<evidence type="ECO:0000256" key="5">
    <source>
        <dbReference type="SAM" id="MobiDB-lite"/>
    </source>
</evidence>
<evidence type="ECO:0000256" key="3">
    <source>
        <dbReference type="ARBA" id="ARBA00023187"/>
    </source>
</evidence>
<dbReference type="SMART" id="SM00360">
    <property type="entry name" value="RRM"/>
    <property type="match status" value="2"/>
</dbReference>
<keyword evidence="1" id="KW-0507">mRNA processing</keyword>
<dbReference type="SUPFAM" id="SSF54928">
    <property type="entry name" value="RNA-binding domain, RBD"/>
    <property type="match status" value="2"/>
</dbReference>
<dbReference type="AlphaFoldDB" id="A0A0K9P9Y0"/>
<dbReference type="GO" id="GO:0000245">
    <property type="term" value="P:spliceosomal complex assembly"/>
    <property type="evidence" value="ECO:0000318"/>
    <property type="project" value="GO_Central"/>
</dbReference>
<keyword evidence="3" id="KW-0508">mRNA splicing</keyword>
<dbReference type="GO" id="GO:0071004">
    <property type="term" value="C:U2-type prespliceosome"/>
    <property type="evidence" value="ECO:0000318"/>
    <property type="project" value="GO_Central"/>
</dbReference>
<organism evidence="7 8">
    <name type="scientific">Zostera marina</name>
    <name type="common">Eelgrass</name>
    <dbReference type="NCBI Taxonomy" id="29655"/>
    <lineage>
        <taxon>Eukaryota</taxon>
        <taxon>Viridiplantae</taxon>
        <taxon>Streptophyta</taxon>
        <taxon>Embryophyta</taxon>
        <taxon>Tracheophyta</taxon>
        <taxon>Spermatophyta</taxon>
        <taxon>Magnoliopsida</taxon>
        <taxon>Liliopsida</taxon>
        <taxon>Zosteraceae</taxon>
        <taxon>Zostera</taxon>
    </lineage>
</organism>
<feature type="region of interest" description="Disordered" evidence="5">
    <location>
        <begin position="714"/>
        <end position="734"/>
    </location>
</feature>
<keyword evidence="2 4" id="KW-0694">RNA-binding</keyword>
<dbReference type="STRING" id="29655.A0A0K9P9Y0"/>
<evidence type="ECO:0000256" key="4">
    <source>
        <dbReference type="PROSITE-ProRule" id="PRU00176"/>
    </source>
</evidence>
<evidence type="ECO:0000259" key="6">
    <source>
        <dbReference type="PROSITE" id="PS50102"/>
    </source>
</evidence>
<dbReference type="PROSITE" id="PS50102">
    <property type="entry name" value="RRM"/>
    <property type="match status" value="2"/>
</dbReference>
<feature type="compositionally biased region" description="Basic and acidic residues" evidence="5">
    <location>
        <begin position="117"/>
        <end position="132"/>
    </location>
</feature>
<protein>
    <recommendedName>
        <fullName evidence="6">RRM domain-containing protein</fullName>
    </recommendedName>
</protein>
<dbReference type="Gene3D" id="3.30.70.330">
    <property type="match status" value="3"/>
</dbReference>